<dbReference type="EMBL" id="JBGLYH010000007">
    <property type="protein sequence ID" value="MEZ7195996.1"/>
    <property type="molecule type" value="Genomic_DNA"/>
</dbReference>
<evidence type="ECO:0000313" key="1">
    <source>
        <dbReference type="EMBL" id="MEZ7195996.1"/>
    </source>
</evidence>
<gene>
    <name evidence="1" type="ORF">AB6M95_04485</name>
</gene>
<dbReference type="RefSeq" id="WP_371385538.1">
    <property type="nucleotide sequence ID" value="NZ_JBGLYH010000007.1"/>
</dbReference>
<name>A0ABV4JZ54_9BACT</name>
<evidence type="ECO:0000313" key="2">
    <source>
        <dbReference type="Proteomes" id="UP001568698"/>
    </source>
</evidence>
<accession>A0ABV4JZ54</accession>
<proteinExistence type="predicted"/>
<protein>
    <submittedName>
        <fullName evidence="1">Uncharacterized protein</fullName>
    </submittedName>
</protein>
<reference evidence="1 2" key="1">
    <citation type="submission" date="2024-08" db="EMBL/GenBank/DDBJ databases">
        <title>Sulfate-reducing bacteria isolated from formation water of the oil field in Kazakhstan and description of Pseudodesulfovibrio sp.</title>
        <authorList>
            <person name="Bidzhieva S.K."/>
            <person name="Tourova T.P."/>
            <person name="Grouzdev D.S."/>
            <person name="Beletsky A.V."/>
            <person name="Sokolova D.S."/>
            <person name="Samigullina S.R."/>
            <person name="Poltaraus A.B."/>
            <person name="Avtukh A.N."/>
            <person name="Tereshina V.M."/>
            <person name="Zhaparov N.S."/>
            <person name="Mardanov A.V."/>
            <person name="Nazina T.N."/>
        </authorList>
    </citation>
    <scope>NUCLEOTIDE SEQUENCE [LARGE SCALE GENOMIC DNA]</scope>
    <source>
        <strain evidence="1 2">9FUS</strain>
    </source>
</reference>
<dbReference type="Proteomes" id="UP001568698">
    <property type="component" value="Unassembled WGS sequence"/>
</dbReference>
<sequence length="125" mass="13623">MSSNALSELITYLEHISADVKRIEAEGEIALAEGGQKAFQACLEKKAKLLAGLAENAWVIVERLPEDAADGVAGRLEQFSMSASTALRLGSVFFMTALLYPEDHKPGDPNDLDAYIEELRKRDGN</sequence>
<comment type="caution">
    <text evidence="1">The sequence shown here is derived from an EMBL/GenBank/DDBJ whole genome shotgun (WGS) entry which is preliminary data.</text>
</comment>
<organism evidence="1 2">
    <name type="scientific">Pseudodesulfovibrio karagichevae</name>
    <dbReference type="NCBI Taxonomy" id="3239305"/>
    <lineage>
        <taxon>Bacteria</taxon>
        <taxon>Pseudomonadati</taxon>
        <taxon>Thermodesulfobacteriota</taxon>
        <taxon>Desulfovibrionia</taxon>
        <taxon>Desulfovibrionales</taxon>
        <taxon>Desulfovibrionaceae</taxon>
    </lineage>
</organism>
<keyword evidence="2" id="KW-1185">Reference proteome</keyword>